<dbReference type="SUPFAM" id="SSF52129">
    <property type="entry name" value="Caspase-like"/>
    <property type="match status" value="1"/>
</dbReference>
<dbReference type="Gene3D" id="3.30.260.10">
    <property type="entry name" value="TCP-1-like chaperonin intermediate domain"/>
    <property type="match status" value="1"/>
</dbReference>
<dbReference type="Proteomes" id="UP000622552">
    <property type="component" value="Unassembled WGS sequence"/>
</dbReference>
<dbReference type="InterPro" id="IPR011600">
    <property type="entry name" value="Pept_C14_caspase"/>
</dbReference>
<feature type="domain" description="Peptidase C14 caspase" evidence="2">
    <location>
        <begin position="11"/>
        <end position="202"/>
    </location>
</feature>
<organism evidence="3 4">
    <name type="scientific">Longispora fulva</name>
    <dbReference type="NCBI Taxonomy" id="619741"/>
    <lineage>
        <taxon>Bacteria</taxon>
        <taxon>Bacillati</taxon>
        <taxon>Actinomycetota</taxon>
        <taxon>Actinomycetes</taxon>
        <taxon>Micromonosporales</taxon>
        <taxon>Micromonosporaceae</taxon>
        <taxon>Longispora</taxon>
    </lineage>
</organism>
<evidence type="ECO:0000256" key="1">
    <source>
        <dbReference type="ARBA" id="ARBA00006607"/>
    </source>
</evidence>
<gene>
    <name evidence="3" type="ORF">IW245_008079</name>
</gene>
<proteinExistence type="inferred from homology"/>
<evidence type="ECO:0000313" key="3">
    <source>
        <dbReference type="EMBL" id="MBG6141885.1"/>
    </source>
</evidence>
<comment type="caution">
    <text evidence="3">The sequence shown here is derived from an EMBL/GenBank/DDBJ whole genome shotgun (WGS) entry which is preliminary data.</text>
</comment>
<protein>
    <recommendedName>
        <fullName evidence="2">Peptidase C14 caspase domain-containing protein</fullName>
    </recommendedName>
</protein>
<dbReference type="InterPro" id="IPR027410">
    <property type="entry name" value="TCP-1-like_intermed_sf"/>
</dbReference>
<dbReference type="InterPro" id="IPR029030">
    <property type="entry name" value="Caspase-like_dom_sf"/>
</dbReference>
<dbReference type="EMBL" id="JADOUF010000001">
    <property type="protein sequence ID" value="MBG6141885.1"/>
    <property type="molecule type" value="Genomic_DNA"/>
</dbReference>
<keyword evidence="4" id="KW-1185">Reference proteome</keyword>
<comment type="similarity">
    <text evidence="1">Belongs to the chaperonin (HSP60) family.</text>
</comment>
<dbReference type="GO" id="GO:0006508">
    <property type="term" value="P:proteolysis"/>
    <property type="evidence" value="ECO:0007669"/>
    <property type="project" value="InterPro"/>
</dbReference>
<dbReference type="AlphaFoldDB" id="A0A8J7KL03"/>
<name>A0A8J7KL03_9ACTN</name>
<evidence type="ECO:0000313" key="4">
    <source>
        <dbReference type="Proteomes" id="UP000622552"/>
    </source>
</evidence>
<accession>A0A8J7KL03</accession>
<dbReference type="SUPFAM" id="SSF48592">
    <property type="entry name" value="GroEL equatorial domain-like"/>
    <property type="match status" value="1"/>
</dbReference>
<dbReference type="RefSeq" id="WP_197008249.1">
    <property type="nucleotide sequence ID" value="NZ_BONS01000013.1"/>
</dbReference>
<reference evidence="3" key="1">
    <citation type="submission" date="2020-11" db="EMBL/GenBank/DDBJ databases">
        <title>Sequencing the genomes of 1000 actinobacteria strains.</title>
        <authorList>
            <person name="Klenk H.-P."/>
        </authorList>
    </citation>
    <scope>NUCLEOTIDE SEQUENCE</scope>
    <source>
        <strain evidence="3">DSM 45356</strain>
    </source>
</reference>
<evidence type="ECO:0000259" key="2">
    <source>
        <dbReference type="Pfam" id="PF00656"/>
    </source>
</evidence>
<dbReference type="InterPro" id="IPR027413">
    <property type="entry name" value="GROEL-like_equatorial_sf"/>
</dbReference>
<sequence length="737" mass="77088">MEPFRPDPAKSRAVLVGVSTYQDGENYPALPAAEANVRRLGQLLADPDYWGLPAGHCVELVNPGSAELVLDAVYEAKTRAADTVVFYYTGHGSGIEDDLVLTLPRTMYARRRYQGVRYGQISDLLREEGSRNEVVMLDCCYSGLAHTMADPGSHLQAQIGRMPRSTYVLTSSPRDSVSFAPPGATYTAFTGQLLGCLEAGLTDSGEHLRFSDVFRALTVRLRAARFPAPQQSAGGVGTDLAIVRNRSWRGAPTEATAPTDPAGHPTLAPIEAARRPASDDEASGAVFVAERIGRTLGPHGRPVQLVDAHGAEQFPMDALDVAALTHLPTPAQERGVRRIRDLLHRCRTELSDGAGTSALIAASLMDGARSLTALPSTLATGLRVFAGTVTAALLANSRPALADDLADLAVGLTGDPALAPEIRELARLGIPQSLVLHEVGPEGYAVVLPGPLLVPARIVWPEKPVRVPLANPVIAMVAGRLKDQMIGSLRRHAGGAPLVILAERIALTVLGGLRVEATQLLARREAGESGLIVAQLGEDVALRADLGALVGAQPVVGMAGTVLAGRAAECRVDGPGLIIKEPAGDADRIGWALSAAAGALAEARDAEARAEAKARIGRLGCVAPGLRIGEAPASPSYADLRRWNRLRRLPAVLRAAAVGGVIPEGCAALEAVGATLDAHDPLAVVARRALSAPAAALRANARGADPVPLCAATETLVGAVHLAFEATARHLEERAQD</sequence>
<dbReference type="Pfam" id="PF00656">
    <property type="entry name" value="Peptidase_C14"/>
    <property type="match status" value="1"/>
</dbReference>
<dbReference type="Gene3D" id="1.10.560.10">
    <property type="entry name" value="GroEL-like equatorial domain"/>
    <property type="match status" value="1"/>
</dbReference>
<dbReference type="Gene3D" id="3.40.50.1460">
    <property type="match status" value="1"/>
</dbReference>
<dbReference type="NCBIfam" id="NF047832">
    <property type="entry name" value="caspase_w_EACC1"/>
    <property type="match status" value="1"/>
</dbReference>
<dbReference type="GO" id="GO:0004197">
    <property type="term" value="F:cysteine-type endopeptidase activity"/>
    <property type="evidence" value="ECO:0007669"/>
    <property type="project" value="InterPro"/>
</dbReference>